<dbReference type="PANTHER" id="PTHR33840:SF1">
    <property type="entry name" value="TLE1 PHOSPHOLIPASE DOMAIN-CONTAINING PROTEIN"/>
    <property type="match status" value="1"/>
</dbReference>
<dbReference type="PANTHER" id="PTHR33840">
    <property type="match status" value="1"/>
</dbReference>
<gene>
    <name evidence="2" type="ORF">SAMN05444002_1561</name>
</gene>
<evidence type="ECO:0000259" key="1">
    <source>
        <dbReference type="Pfam" id="PF09994"/>
    </source>
</evidence>
<dbReference type="STRING" id="1217970.SAMN05444002_1561"/>
<accession>A0A1N6FCB6</accession>
<dbReference type="Proteomes" id="UP000184932">
    <property type="component" value="Unassembled WGS sequence"/>
</dbReference>
<dbReference type="InterPro" id="IPR029058">
    <property type="entry name" value="AB_hydrolase_fold"/>
</dbReference>
<keyword evidence="3" id="KW-1185">Reference proteome</keyword>
<dbReference type="AlphaFoldDB" id="A0A1N6FCB6"/>
<dbReference type="SUPFAM" id="SSF53474">
    <property type="entry name" value="alpha/beta-Hydrolases"/>
    <property type="match status" value="1"/>
</dbReference>
<protein>
    <submittedName>
        <fullName evidence="2">Uncharacterized protein, PA2063/DUF2235 family</fullName>
    </submittedName>
</protein>
<evidence type="ECO:0000313" key="2">
    <source>
        <dbReference type="EMBL" id="SIN92941.1"/>
    </source>
</evidence>
<evidence type="ECO:0000313" key="3">
    <source>
        <dbReference type="Proteomes" id="UP000184932"/>
    </source>
</evidence>
<reference evidence="3" key="1">
    <citation type="submission" date="2016-11" db="EMBL/GenBank/DDBJ databases">
        <authorList>
            <person name="Varghese N."/>
            <person name="Submissions S."/>
        </authorList>
    </citation>
    <scope>NUCLEOTIDE SEQUENCE [LARGE SCALE GENOMIC DNA]</scope>
    <source>
        <strain evidence="3">DSM 29440</strain>
    </source>
</reference>
<name>A0A1N6FCB6_9RHOB</name>
<dbReference type="EMBL" id="FSRL01000001">
    <property type="protein sequence ID" value="SIN92941.1"/>
    <property type="molecule type" value="Genomic_DNA"/>
</dbReference>
<dbReference type="Pfam" id="PF09994">
    <property type="entry name" value="T6SS_Tle1-like_cat"/>
    <property type="match status" value="1"/>
</dbReference>
<sequence length="398" mass="43698">MKRIAIFCDGTWNRPDATHPTNVFHLHRIARRTAADGTTQILKYIPGVGTGFGKSGWRKHADRIIGGAFGVGVTANILAGYTFLIEQYEPGDEIFVFGFSRGAFTARSLVGLIRASGLPRHTEAWKAGEALKRYRSNAPETKPSSEESHRFRLGYSPDVVTSQKEADWRAAQGLVVPPLLTVTYLGIWDTVGALGIPGHYKWLSSLFNRSQGFHDTQLSGMVMAARHAVSIDERRKSFPPTLWGNLGELNREDPERKRNYQQLWFAGDHGSVGGGGDITGLSNITLRWVVEGAMAQGLEFDPTALAVFAAEENPLEPSLFNQSAPPSLSTRLLRRRVLDRAGRMEVPDPATGGTTTVSIGPDYAWDISPFARTRYASLPGYRPPALTPFHDDLTAPDP</sequence>
<dbReference type="RefSeq" id="WP_074255617.1">
    <property type="nucleotide sequence ID" value="NZ_FSRL01000001.1"/>
</dbReference>
<organism evidence="2 3">
    <name type="scientific">Vannielia litorea</name>
    <dbReference type="NCBI Taxonomy" id="1217970"/>
    <lineage>
        <taxon>Bacteria</taxon>
        <taxon>Pseudomonadati</taxon>
        <taxon>Pseudomonadota</taxon>
        <taxon>Alphaproteobacteria</taxon>
        <taxon>Rhodobacterales</taxon>
        <taxon>Paracoccaceae</taxon>
        <taxon>Vannielia</taxon>
    </lineage>
</organism>
<proteinExistence type="predicted"/>
<dbReference type="InterPro" id="IPR018712">
    <property type="entry name" value="Tle1-like_cat"/>
</dbReference>
<feature type="domain" description="T6SS Phospholipase effector Tle1-like catalytic" evidence="1">
    <location>
        <begin position="2"/>
        <end position="291"/>
    </location>
</feature>